<organism evidence="1">
    <name type="scientific">Magallana gigas</name>
    <name type="common">Pacific oyster</name>
    <name type="synonym">Crassostrea gigas</name>
    <dbReference type="NCBI Taxonomy" id="29159"/>
    <lineage>
        <taxon>Eukaryota</taxon>
        <taxon>Metazoa</taxon>
        <taxon>Spiralia</taxon>
        <taxon>Lophotrochozoa</taxon>
        <taxon>Mollusca</taxon>
        <taxon>Bivalvia</taxon>
        <taxon>Autobranchia</taxon>
        <taxon>Pteriomorphia</taxon>
        <taxon>Ostreida</taxon>
        <taxon>Ostreoidea</taxon>
        <taxon>Ostreidae</taxon>
        <taxon>Magallana</taxon>
    </lineage>
</organism>
<dbReference type="AlphaFoldDB" id="K1R7F2"/>
<evidence type="ECO:0000313" key="1">
    <source>
        <dbReference type="EMBL" id="EKC39504.1"/>
    </source>
</evidence>
<sequence>MRGKQLITPVNLENWVIVFTRRNSAQAQDLVQTLSRVGPPMGMRINSPTICELQDDRNDSYITALKQYVTPQTQLALTILPTNRKDRYDAIKKFCCVDHPVPSQCVVQRTLSKKQMLMSVATKIAIQLNCKLGGEVWCLDIPLKNLMVVGIDSYHDSSKKGRSVGGVIASMNQALTRYYSRCTFQHSMQELMDGLKLKNVMVVGIDTYHDSAKKGRSVGGVICSTNNLLTRYYSRTTFQHTGEELVNGIVTSMRGALEKYHEVNGVLPERIIVFRDGVGDGQLRAVFEHEVPQLNECFKRSGGQDYK</sequence>
<dbReference type="PROSITE" id="PS50822">
    <property type="entry name" value="PIWI"/>
    <property type="match status" value="1"/>
</dbReference>
<dbReference type="HOGENOM" id="CLU_906893_0_0_1"/>
<dbReference type="Pfam" id="PF02171">
    <property type="entry name" value="Piwi"/>
    <property type="match status" value="2"/>
</dbReference>
<dbReference type="EMBL" id="JH818386">
    <property type="protein sequence ID" value="EKC39504.1"/>
    <property type="molecule type" value="Genomic_DNA"/>
</dbReference>
<dbReference type="SMART" id="SM00950">
    <property type="entry name" value="Piwi"/>
    <property type="match status" value="1"/>
</dbReference>
<dbReference type="InterPro" id="IPR003165">
    <property type="entry name" value="Piwi"/>
</dbReference>
<gene>
    <name evidence="1" type="ORF">CGI_10027909</name>
</gene>
<dbReference type="GO" id="GO:0003676">
    <property type="term" value="F:nucleic acid binding"/>
    <property type="evidence" value="ECO:0007669"/>
    <property type="project" value="InterPro"/>
</dbReference>
<name>K1R7F2_MAGGI</name>
<dbReference type="PANTHER" id="PTHR22891">
    <property type="entry name" value="EUKARYOTIC TRANSLATION INITIATION FACTOR 2C"/>
    <property type="match status" value="1"/>
</dbReference>
<dbReference type="Gene3D" id="3.30.420.10">
    <property type="entry name" value="Ribonuclease H-like superfamily/Ribonuclease H"/>
    <property type="match status" value="2"/>
</dbReference>
<reference evidence="1" key="1">
    <citation type="journal article" date="2012" name="Nature">
        <title>The oyster genome reveals stress adaptation and complexity of shell formation.</title>
        <authorList>
            <person name="Zhang G."/>
            <person name="Fang X."/>
            <person name="Guo X."/>
            <person name="Li L."/>
            <person name="Luo R."/>
            <person name="Xu F."/>
            <person name="Yang P."/>
            <person name="Zhang L."/>
            <person name="Wang X."/>
            <person name="Qi H."/>
            <person name="Xiong Z."/>
            <person name="Que H."/>
            <person name="Xie Y."/>
            <person name="Holland P.W."/>
            <person name="Paps J."/>
            <person name="Zhu Y."/>
            <person name="Wu F."/>
            <person name="Chen Y."/>
            <person name="Wang J."/>
            <person name="Peng C."/>
            <person name="Meng J."/>
            <person name="Yang L."/>
            <person name="Liu J."/>
            <person name="Wen B."/>
            <person name="Zhang N."/>
            <person name="Huang Z."/>
            <person name="Zhu Q."/>
            <person name="Feng Y."/>
            <person name="Mount A."/>
            <person name="Hedgecock D."/>
            <person name="Xu Z."/>
            <person name="Liu Y."/>
            <person name="Domazet-Loso T."/>
            <person name="Du Y."/>
            <person name="Sun X."/>
            <person name="Zhang S."/>
            <person name="Liu B."/>
            <person name="Cheng P."/>
            <person name="Jiang X."/>
            <person name="Li J."/>
            <person name="Fan D."/>
            <person name="Wang W."/>
            <person name="Fu W."/>
            <person name="Wang T."/>
            <person name="Wang B."/>
            <person name="Zhang J."/>
            <person name="Peng Z."/>
            <person name="Li Y."/>
            <person name="Li N."/>
            <person name="Wang J."/>
            <person name="Chen M."/>
            <person name="He Y."/>
            <person name="Tan F."/>
            <person name="Song X."/>
            <person name="Zheng Q."/>
            <person name="Huang R."/>
            <person name="Yang H."/>
            <person name="Du X."/>
            <person name="Chen L."/>
            <person name="Yang M."/>
            <person name="Gaffney P.M."/>
            <person name="Wang S."/>
            <person name="Luo L."/>
            <person name="She Z."/>
            <person name="Ming Y."/>
            <person name="Huang W."/>
            <person name="Zhang S."/>
            <person name="Huang B."/>
            <person name="Zhang Y."/>
            <person name="Qu T."/>
            <person name="Ni P."/>
            <person name="Miao G."/>
            <person name="Wang J."/>
            <person name="Wang Q."/>
            <person name="Steinberg C.E."/>
            <person name="Wang H."/>
            <person name="Li N."/>
            <person name="Qian L."/>
            <person name="Zhang G."/>
            <person name="Li Y."/>
            <person name="Yang H."/>
            <person name="Liu X."/>
            <person name="Wang J."/>
            <person name="Yin Y."/>
            <person name="Wang J."/>
        </authorList>
    </citation>
    <scope>NUCLEOTIDE SEQUENCE [LARGE SCALE GENOMIC DNA]</scope>
    <source>
        <strain evidence="1">05x7-T-G4-1.051#20</strain>
    </source>
</reference>
<dbReference type="InParanoid" id="K1R7F2"/>
<dbReference type="InterPro" id="IPR012337">
    <property type="entry name" value="RNaseH-like_sf"/>
</dbReference>
<dbReference type="Gene3D" id="3.40.50.2300">
    <property type="match status" value="1"/>
</dbReference>
<dbReference type="InterPro" id="IPR036397">
    <property type="entry name" value="RNaseH_sf"/>
</dbReference>
<dbReference type="SUPFAM" id="SSF53098">
    <property type="entry name" value="Ribonuclease H-like"/>
    <property type="match status" value="2"/>
</dbReference>
<proteinExistence type="predicted"/>
<protein>
    <submittedName>
        <fullName evidence="1">Piwi-like protein 1</fullName>
    </submittedName>
</protein>
<accession>K1R7F2</accession>